<protein>
    <recommendedName>
        <fullName evidence="2">UPF0102 protein HMPREF9225_1612</fullName>
    </recommendedName>
</protein>
<dbReference type="GO" id="GO:0003676">
    <property type="term" value="F:nucleic acid binding"/>
    <property type="evidence" value="ECO:0007669"/>
    <property type="project" value="InterPro"/>
</dbReference>
<dbReference type="OrthoDB" id="9802516at2"/>
<dbReference type="AlphaFoldDB" id="E0NN73"/>
<dbReference type="NCBIfam" id="TIGR00252">
    <property type="entry name" value="YraN family protein"/>
    <property type="match status" value="1"/>
</dbReference>
<dbReference type="HAMAP" id="MF_00048">
    <property type="entry name" value="UPF0102"/>
    <property type="match status" value="1"/>
</dbReference>
<dbReference type="InterPro" id="IPR011335">
    <property type="entry name" value="Restrct_endonuc-II-like"/>
</dbReference>
<evidence type="ECO:0000313" key="3">
    <source>
        <dbReference type="EMBL" id="EFM24746.1"/>
    </source>
</evidence>
<dbReference type="HOGENOM" id="CLU_115353_3_1_9"/>
<name>E0NN73_9FIRM</name>
<dbReference type="eggNOG" id="COG0792">
    <property type="taxonomic scope" value="Bacteria"/>
</dbReference>
<dbReference type="InterPro" id="IPR003509">
    <property type="entry name" value="UPF0102_YraN-like"/>
</dbReference>
<dbReference type="InterPro" id="IPR011856">
    <property type="entry name" value="tRNA_endonuc-like_dom_sf"/>
</dbReference>
<keyword evidence="4" id="KW-1185">Reference proteome</keyword>
<dbReference type="PANTHER" id="PTHR34039:SF1">
    <property type="entry name" value="UPF0102 PROTEIN YRAN"/>
    <property type="match status" value="1"/>
</dbReference>
<organism evidence="3 4">
    <name type="scientific">Peptoniphilus duerdenii ATCC BAA-1640</name>
    <dbReference type="NCBI Taxonomy" id="862517"/>
    <lineage>
        <taxon>Bacteria</taxon>
        <taxon>Bacillati</taxon>
        <taxon>Bacillota</taxon>
        <taxon>Tissierellia</taxon>
        <taxon>Tissierellales</taxon>
        <taxon>Peptoniphilaceae</taxon>
        <taxon>Peptoniphilus</taxon>
    </lineage>
</organism>
<evidence type="ECO:0000256" key="1">
    <source>
        <dbReference type="ARBA" id="ARBA00006738"/>
    </source>
</evidence>
<dbReference type="STRING" id="862517.HMPREF9225_1612"/>
<dbReference type="Gene3D" id="3.40.1350.10">
    <property type="match status" value="1"/>
</dbReference>
<proteinExistence type="inferred from homology"/>
<sequence length="117" mass="13543">MNTKVFGDIGEDIAAKFLEENGYNILERNYRGIGFEIDIICKSSTEIVFVEVKSRKNSSYGRPSEAVNKNKQSRIIRGAMKYIYDKKLQNIKVRFDVVEVYLDEKKIVHNKDAFILS</sequence>
<evidence type="ECO:0000313" key="4">
    <source>
        <dbReference type="Proteomes" id="UP000003280"/>
    </source>
</evidence>
<dbReference type="NCBIfam" id="NF009154">
    <property type="entry name" value="PRK12497.3-3"/>
    <property type="match status" value="1"/>
</dbReference>
<dbReference type="EMBL" id="AEEH01000048">
    <property type="protein sequence ID" value="EFM24746.1"/>
    <property type="molecule type" value="Genomic_DNA"/>
</dbReference>
<reference evidence="3 4" key="1">
    <citation type="submission" date="2010-07" db="EMBL/GenBank/DDBJ databases">
        <authorList>
            <person name="Muzny D."/>
            <person name="Qin X."/>
            <person name="Deng J."/>
            <person name="Jiang H."/>
            <person name="Liu Y."/>
            <person name="Qu J."/>
            <person name="Song X.-Z."/>
            <person name="Zhang L."/>
            <person name="Thornton R."/>
            <person name="Coyle M."/>
            <person name="Francisco L."/>
            <person name="Jackson L."/>
            <person name="Javaid M."/>
            <person name="Korchina V."/>
            <person name="Kovar C."/>
            <person name="Mata R."/>
            <person name="Mathew T."/>
            <person name="Ngo R."/>
            <person name="Nguyen L."/>
            <person name="Nguyen N."/>
            <person name="Okwuonu G."/>
            <person name="Ongeri F."/>
            <person name="Pham C."/>
            <person name="Simmons D."/>
            <person name="Wilczek-Boney K."/>
            <person name="Hale W."/>
            <person name="Jakkamsetti A."/>
            <person name="Pham P."/>
            <person name="Ruth R."/>
            <person name="San Lucas F."/>
            <person name="Warren J."/>
            <person name="Zhang J."/>
            <person name="Zhao Z."/>
            <person name="Zhou C."/>
            <person name="Zhu D."/>
            <person name="Lee S."/>
            <person name="Bess C."/>
            <person name="Blankenburg K."/>
            <person name="Forbes L."/>
            <person name="Fu Q."/>
            <person name="Gubbala S."/>
            <person name="Hirani K."/>
            <person name="Jayaseelan J.C."/>
            <person name="Lara F."/>
            <person name="Munidasa M."/>
            <person name="Palculict T."/>
            <person name="Patil S."/>
            <person name="Pu L.-L."/>
            <person name="Saada N."/>
            <person name="Tang L."/>
            <person name="Weissenberger G."/>
            <person name="Zhu Y."/>
            <person name="Hemphill L."/>
            <person name="Shang Y."/>
            <person name="Youmans B."/>
            <person name="Ayvaz T."/>
            <person name="Ross M."/>
            <person name="Santibanez J."/>
            <person name="Aqrawi P."/>
            <person name="Gross S."/>
            <person name="Joshi V."/>
            <person name="Fowler G."/>
            <person name="Nazareth L."/>
            <person name="Reid J."/>
            <person name="Worley K."/>
            <person name="Petrosino J."/>
            <person name="Highlander S."/>
            <person name="Gibbs R."/>
        </authorList>
    </citation>
    <scope>NUCLEOTIDE SEQUENCE [LARGE SCALE GENOMIC DNA]</scope>
    <source>
        <strain evidence="3 4">ATCC BAA-1640</strain>
    </source>
</reference>
<gene>
    <name evidence="3" type="ORF">HMPREF9225_1612</name>
</gene>
<comment type="caution">
    <text evidence="3">The sequence shown here is derived from an EMBL/GenBank/DDBJ whole genome shotgun (WGS) entry which is preliminary data.</text>
</comment>
<dbReference type="Pfam" id="PF02021">
    <property type="entry name" value="UPF0102"/>
    <property type="match status" value="1"/>
</dbReference>
<comment type="similarity">
    <text evidence="1 2">Belongs to the UPF0102 family.</text>
</comment>
<accession>E0NN73</accession>
<dbReference type="CDD" id="cd20736">
    <property type="entry name" value="PoNe_Nuclease"/>
    <property type="match status" value="1"/>
</dbReference>
<evidence type="ECO:0000256" key="2">
    <source>
        <dbReference type="HAMAP-Rule" id="MF_00048"/>
    </source>
</evidence>
<dbReference type="NCBIfam" id="NF009150">
    <property type="entry name" value="PRK12497.1-3"/>
    <property type="match status" value="1"/>
</dbReference>
<dbReference type="Proteomes" id="UP000003280">
    <property type="component" value="Unassembled WGS sequence"/>
</dbReference>
<dbReference type="SUPFAM" id="SSF52980">
    <property type="entry name" value="Restriction endonuclease-like"/>
    <property type="match status" value="1"/>
</dbReference>
<dbReference type="RefSeq" id="WP_008902387.1">
    <property type="nucleotide sequence ID" value="NZ_GL397071.1"/>
</dbReference>
<dbReference type="PANTHER" id="PTHR34039">
    <property type="entry name" value="UPF0102 PROTEIN YRAN"/>
    <property type="match status" value="1"/>
</dbReference>